<evidence type="ECO:0000313" key="8">
    <source>
        <dbReference type="Proteomes" id="UP000221165"/>
    </source>
</evidence>
<sequence>MMLSDVSVEEILQESVRKEDIAKDLRLPKHQLPSKDDLESRIDDRISISSSSSSPSSVSLSLLSHCQREEEDGFSPPLQRGEGRGEKEEEGPSKKRREETPRPSLDERGQAAIDQEEERRELGEREKMNAAIFSSSNGEVQRQEHRSEDFKKKKEEDEKKKEEDEKKKKKMCLELDDHMREGRGSPIEKEEQDDCLDEQDMYVDKRGRRRRSEERKEEEKETRISVGLENKKTRALKQCKIDSFFKHPQKSTGEKDKIPFSNLLELSTRGGEEDKAKKSKKEDESDKEREREVASPSLFPSLTPVEGENKEQEEEKKSEEDCASRGLEQDPDTTEVSRVKQGDLHPSDTIENVQNSNKRIHHTGRCETPSLSSSSLRVGAEREDECILAVEDEPERICKKQKTSFSSFSFSALKVVGKGDVQNLSCLASPDGELLPIVDAEERWKSILGHSWYEALREELRKPYMEKCLRFVRSERQKSRVYPPPSLVFNAFKHTPLNEVKVVILGQDPYHQPHQAM</sequence>
<evidence type="ECO:0000256" key="2">
    <source>
        <dbReference type="ARBA" id="ARBA00022763"/>
    </source>
</evidence>
<dbReference type="InterPro" id="IPR036895">
    <property type="entry name" value="Uracil-DNA_glycosylase-like_sf"/>
</dbReference>
<organism evidence="7 8">
    <name type="scientific">Cystoisospora suis</name>
    <dbReference type="NCBI Taxonomy" id="483139"/>
    <lineage>
        <taxon>Eukaryota</taxon>
        <taxon>Sar</taxon>
        <taxon>Alveolata</taxon>
        <taxon>Apicomplexa</taxon>
        <taxon>Conoidasida</taxon>
        <taxon>Coccidia</taxon>
        <taxon>Eucoccidiorida</taxon>
        <taxon>Eimeriorina</taxon>
        <taxon>Sarcocystidae</taxon>
        <taxon>Cystoisospora</taxon>
    </lineage>
</organism>
<dbReference type="PANTHER" id="PTHR11264:SF0">
    <property type="entry name" value="URACIL-DNA GLYCOSYLASE"/>
    <property type="match status" value="1"/>
</dbReference>
<accession>A0A2C6L5V3</accession>
<dbReference type="InterPro" id="IPR002043">
    <property type="entry name" value="UDG_fam1"/>
</dbReference>
<evidence type="ECO:0000313" key="7">
    <source>
        <dbReference type="EMBL" id="PHJ22894.1"/>
    </source>
</evidence>
<feature type="compositionally biased region" description="Basic and acidic residues" evidence="6">
    <location>
        <begin position="270"/>
        <end position="293"/>
    </location>
</feature>
<evidence type="ECO:0000256" key="3">
    <source>
        <dbReference type="ARBA" id="ARBA00022801"/>
    </source>
</evidence>
<dbReference type="PANTHER" id="PTHR11264">
    <property type="entry name" value="URACIL-DNA GLYCOSYLASE"/>
    <property type="match status" value="1"/>
</dbReference>
<keyword evidence="3" id="KW-0378">Hydrolase</keyword>
<dbReference type="OrthoDB" id="10031947at2759"/>
<dbReference type="AlphaFoldDB" id="A0A2C6L5V3"/>
<dbReference type="GO" id="GO:0097510">
    <property type="term" value="P:base-excision repair, AP site formation via deaminated base removal"/>
    <property type="evidence" value="ECO:0007669"/>
    <property type="project" value="TreeGrafter"/>
</dbReference>
<comment type="caution">
    <text evidence="7">The sequence shown here is derived from an EMBL/GenBank/DDBJ whole genome shotgun (WGS) entry which is preliminary data.</text>
</comment>
<keyword evidence="4" id="KW-0234">DNA repair</keyword>
<evidence type="ECO:0000256" key="6">
    <source>
        <dbReference type="SAM" id="MobiDB-lite"/>
    </source>
</evidence>
<feature type="compositionally biased region" description="Basic and acidic residues" evidence="6">
    <location>
        <begin position="307"/>
        <end position="323"/>
    </location>
</feature>
<dbReference type="InterPro" id="IPR018085">
    <property type="entry name" value="Ura-DNA_Glyclase_AS"/>
</dbReference>
<dbReference type="VEuPathDB" id="ToxoDB:CSUI_003252"/>
<dbReference type="RefSeq" id="XP_067924571.1">
    <property type="nucleotide sequence ID" value="XM_068063450.1"/>
</dbReference>
<comment type="similarity">
    <text evidence="1">Belongs to the uracil-DNA glycosylase (UDG) superfamily. UNG family.</text>
</comment>
<dbReference type="GeneID" id="94426661"/>
<dbReference type="PROSITE" id="PS00130">
    <property type="entry name" value="U_DNA_GLYCOSYLASE"/>
    <property type="match status" value="1"/>
</dbReference>
<feature type="compositionally biased region" description="Basic and acidic residues" evidence="6">
    <location>
        <begin position="117"/>
        <end position="128"/>
    </location>
</feature>
<keyword evidence="2" id="KW-0227">DNA damage</keyword>
<feature type="active site" description="Proton acceptor" evidence="5">
    <location>
        <position position="508"/>
    </location>
</feature>
<feature type="compositionally biased region" description="Acidic residues" evidence="6">
    <location>
        <begin position="190"/>
        <end position="201"/>
    </location>
</feature>
<dbReference type="Gene3D" id="3.40.470.10">
    <property type="entry name" value="Uracil-DNA glycosylase-like domain"/>
    <property type="match status" value="1"/>
</dbReference>
<reference evidence="7 8" key="1">
    <citation type="journal article" date="2017" name="Int. J. Parasitol.">
        <title>The genome of the protozoan parasite Cystoisospora suis and a reverse vaccinology approach to identify vaccine candidates.</title>
        <authorList>
            <person name="Palmieri N."/>
            <person name="Shrestha A."/>
            <person name="Ruttkowski B."/>
            <person name="Beck T."/>
            <person name="Vogl C."/>
            <person name="Tomley F."/>
            <person name="Blake D.P."/>
            <person name="Joachim A."/>
        </authorList>
    </citation>
    <scope>NUCLEOTIDE SEQUENCE [LARGE SCALE GENOMIC DNA]</scope>
    <source>
        <strain evidence="7 8">Wien I</strain>
    </source>
</reference>
<feature type="compositionally biased region" description="Basic and acidic residues" evidence="6">
    <location>
        <begin position="27"/>
        <end position="46"/>
    </location>
</feature>
<proteinExistence type="inferred from homology"/>
<feature type="compositionally biased region" description="Low complexity" evidence="6">
    <location>
        <begin position="47"/>
        <end position="64"/>
    </location>
</feature>
<keyword evidence="8" id="KW-1185">Reference proteome</keyword>
<dbReference type="EMBL" id="MIGC01001425">
    <property type="protein sequence ID" value="PHJ22894.1"/>
    <property type="molecule type" value="Genomic_DNA"/>
</dbReference>
<feature type="region of interest" description="Disordered" evidence="6">
    <location>
        <begin position="27"/>
        <end position="377"/>
    </location>
</feature>
<feature type="compositionally biased region" description="Basic and acidic residues" evidence="6">
    <location>
        <begin position="81"/>
        <end position="109"/>
    </location>
</feature>
<dbReference type="Proteomes" id="UP000221165">
    <property type="component" value="Unassembled WGS sequence"/>
</dbReference>
<protein>
    <submittedName>
        <fullName evidence="7">Uracil-dna glycosylase</fullName>
    </submittedName>
</protein>
<evidence type="ECO:0000256" key="5">
    <source>
        <dbReference type="PROSITE-ProRule" id="PRU10072"/>
    </source>
</evidence>
<feature type="compositionally biased region" description="Basic and acidic residues" evidence="6">
    <location>
        <begin position="335"/>
        <end position="348"/>
    </location>
</feature>
<dbReference type="GO" id="GO:0004844">
    <property type="term" value="F:uracil DNA N-glycosylase activity"/>
    <property type="evidence" value="ECO:0007669"/>
    <property type="project" value="InterPro"/>
</dbReference>
<evidence type="ECO:0000256" key="1">
    <source>
        <dbReference type="ARBA" id="ARBA00008184"/>
    </source>
</evidence>
<feature type="non-terminal residue" evidence="7">
    <location>
        <position position="517"/>
    </location>
</feature>
<gene>
    <name evidence="7" type="ORF">CSUI_003252</name>
</gene>
<feature type="compositionally biased region" description="Basic and acidic residues" evidence="6">
    <location>
        <begin position="141"/>
        <end position="189"/>
    </location>
</feature>
<evidence type="ECO:0000256" key="4">
    <source>
        <dbReference type="ARBA" id="ARBA00023204"/>
    </source>
</evidence>
<dbReference type="SUPFAM" id="SSF52141">
    <property type="entry name" value="Uracil-DNA glycosylase-like"/>
    <property type="match status" value="1"/>
</dbReference>
<feature type="compositionally biased region" description="Basic and acidic residues" evidence="6">
    <location>
        <begin position="211"/>
        <end position="223"/>
    </location>
</feature>
<name>A0A2C6L5V3_9APIC</name>